<keyword evidence="3" id="KW-1185">Reference proteome</keyword>
<evidence type="ECO:0000313" key="3">
    <source>
        <dbReference type="Proteomes" id="UP000266693"/>
    </source>
</evidence>
<feature type="transmembrane region" description="Helical" evidence="1">
    <location>
        <begin position="158"/>
        <end position="179"/>
    </location>
</feature>
<feature type="transmembrane region" description="Helical" evidence="1">
    <location>
        <begin position="89"/>
        <end position="111"/>
    </location>
</feature>
<keyword evidence="1" id="KW-0472">Membrane</keyword>
<comment type="caution">
    <text evidence="2">The sequence shown here is derived from an EMBL/GenBank/DDBJ whole genome shotgun (WGS) entry which is preliminary data.</text>
</comment>
<keyword evidence="1" id="KW-1133">Transmembrane helix</keyword>
<accession>A0A396RRB4</accession>
<feature type="transmembrane region" description="Helical" evidence="1">
    <location>
        <begin position="185"/>
        <end position="203"/>
    </location>
</feature>
<feature type="transmembrane region" description="Helical" evidence="1">
    <location>
        <begin position="46"/>
        <end position="68"/>
    </location>
</feature>
<dbReference type="Proteomes" id="UP000266693">
    <property type="component" value="Unassembled WGS sequence"/>
</dbReference>
<gene>
    <name evidence="2" type="ORF">D1610_04795</name>
</gene>
<keyword evidence="1" id="KW-0812">Transmembrane</keyword>
<organism evidence="2 3">
    <name type="scientific">Sphingomonas gilva</name>
    <dbReference type="NCBI Taxonomy" id="2305907"/>
    <lineage>
        <taxon>Bacteria</taxon>
        <taxon>Pseudomonadati</taxon>
        <taxon>Pseudomonadota</taxon>
        <taxon>Alphaproteobacteria</taxon>
        <taxon>Sphingomonadales</taxon>
        <taxon>Sphingomonadaceae</taxon>
        <taxon>Sphingomonas</taxon>
    </lineage>
</organism>
<protein>
    <submittedName>
        <fullName evidence="2">Uncharacterized protein</fullName>
    </submittedName>
</protein>
<sequence>MNKPAQRTWRKPVISAAIGALFGFGAMMGFLNLGGEVSASWSGGRIALSGVGFVYLLTGLFVGFGILAPSLGARVLNVGDAEELREQRAILSGSALSMGAFGAMLLLLAAAGAGGFVADWVAIAAMLASIAINIAIYLRQWRLYDELWRQLSWEGSAFAMHLLLPALILWAGLAHLGHLPAIDPLGVVALAAAAVLLGAFMAAGRRGLLAQR</sequence>
<evidence type="ECO:0000313" key="2">
    <source>
        <dbReference type="EMBL" id="RHW17842.1"/>
    </source>
</evidence>
<reference evidence="2 3" key="1">
    <citation type="submission" date="2018-08" db="EMBL/GenBank/DDBJ databases">
        <title>The multiple taxonomic identification of Sphingomonas gilva.</title>
        <authorList>
            <person name="Zhu D."/>
            <person name="Zheng S."/>
        </authorList>
    </citation>
    <scope>NUCLEOTIDE SEQUENCE [LARGE SCALE GENOMIC DNA]</scope>
    <source>
        <strain evidence="2 3">ZDH117</strain>
    </source>
</reference>
<feature type="transmembrane region" description="Helical" evidence="1">
    <location>
        <begin position="12"/>
        <end position="34"/>
    </location>
</feature>
<name>A0A396RRB4_9SPHN</name>
<dbReference type="RefSeq" id="WP_118863034.1">
    <property type="nucleotide sequence ID" value="NZ_QWLV01000002.1"/>
</dbReference>
<dbReference type="EMBL" id="QWLV01000002">
    <property type="protein sequence ID" value="RHW17842.1"/>
    <property type="molecule type" value="Genomic_DNA"/>
</dbReference>
<dbReference type="OrthoDB" id="7391593at2"/>
<feature type="transmembrane region" description="Helical" evidence="1">
    <location>
        <begin position="117"/>
        <end position="138"/>
    </location>
</feature>
<proteinExistence type="predicted"/>
<evidence type="ECO:0000256" key="1">
    <source>
        <dbReference type="SAM" id="Phobius"/>
    </source>
</evidence>
<dbReference type="AlphaFoldDB" id="A0A396RRB4"/>